<protein>
    <submittedName>
        <fullName evidence="2">Uncharacterized protein</fullName>
    </submittedName>
</protein>
<evidence type="ECO:0000313" key="3">
    <source>
        <dbReference type="Proteomes" id="UP000183200"/>
    </source>
</evidence>
<feature type="region of interest" description="Disordered" evidence="1">
    <location>
        <begin position="1"/>
        <end position="25"/>
    </location>
</feature>
<dbReference type="EMBL" id="FNGY01000001">
    <property type="protein sequence ID" value="SDL43328.1"/>
    <property type="molecule type" value="Genomic_DNA"/>
</dbReference>
<sequence>MRKEQTILNVKTSSGSNKTRKRHTAQEIRGNIKLSEVIDKIPKFEQIELFLKDILAVVQQTKYEVDFIKAIYTKPSALAPKKKTSREQEKLMLKHKILTRGKRIY</sequence>
<evidence type="ECO:0000256" key="1">
    <source>
        <dbReference type="SAM" id="MobiDB-lite"/>
    </source>
</evidence>
<accession>A0A1G9K0M9</accession>
<dbReference type="Proteomes" id="UP000183200">
    <property type="component" value="Unassembled WGS sequence"/>
</dbReference>
<keyword evidence="3" id="KW-1185">Reference proteome</keyword>
<organism evidence="2 3">
    <name type="scientific">Pedobacter steynii</name>
    <dbReference type="NCBI Taxonomy" id="430522"/>
    <lineage>
        <taxon>Bacteria</taxon>
        <taxon>Pseudomonadati</taxon>
        <taxon>Bacteroidota</taxon>
        <taxon>Sphingobacteriia</taxon>
        <taxon>Sphingobacteriales</taxon>
        <taxon>Sphingobacteriaceae</taxon>
        <taxon>Pedobacter</taxon>
    </lineage>
</organism>
<feature type="compositionally biased region" description="Polar residues" evidence="1">
    <location>
        <begin position="1"/>
        <end position="17"/>
    </location>
</feature>
<dbReference type="RefSeq" id="WP_074604472.1">
    <property type="nucleotide sequence ID" value="NZ_FNGY01000001.1"/>
</dbReference>
<name>A0A1G9K0M9_9SPHI</name>
<proteinExistence type="predicted"/>
<dbReference type="AlphaFoldDB" id="A0A1G9K0M9"/>
<gene>
    <name evidence="2" type="ORF">SAMN05421820_101431</name>
</gene>
<evidence type="ECO:0000313" key="2">
    <source>
        <dbReference type="EMBL" id="SDL43328.1"/>
    </source>
</evidence>
<reference evidence="3" key="1">
    <citation type="submission" date="2016-10" db="EMBL/GenBank/DDBJ databases">
        <authorList>
            <person name="Varghese N."/>
            <person name="Submissions S."/>
        </authorList>
    </citation>
    <scope>NUCLEOTIDE SEQUENCE [LARGE SCALE GENOMIC DNA]</scope>
    <source>
        <strain evidence="3">DSM 19110</strain>
    </source>
</reference>